<dbReference type="PANTHER" id="PTHR30160:SF21">
    <property type="entry name" value="LIPOPOLYSACCHARIDE CORE HEPTOSYLTRANSFERASE OPSX"/>
    <property type="match status" value="1"/>
</dbReference>
<dbReference type="EMBL" id="UOFT01000054">
    <property type="protein sequence ID" value="VAW96860.1"/>
    <property type="molecule type" value="Genomic_DNA"/>
</dbReference>
<dbReference type="GO" id="GO:0008713">
    <property type="term" value="F:ADP-heptose-lipopolysaccharide heptosyltransferase activity"/>
    <property type="evidence" value="ECO:0007669"/>
    <property type="project" value="TreeGrafter"/>
</dbReference>
<evidence type="ECO:0000256" key="1">
    <source>
        <dbReference type="ARBA" id="ARBA00022676"/>
    </source>
</evidence>
<dbReference type="Pfam" id="PF01075">
    <property type="entry name" value="Glyco_transf_9"/>
    <property type="match status" value="1"/>
</dbReference>
<accession>A0A3B1A5N2</accession>
<keyword evidence="2 3" id="KW-0808">Transferase</keyword>
<dbReference type="GO" id="GO:0005829">
    <property type="term" value="C:cytosol"/>
    <property type="evidence" value="ECO:0007669"/>
    <property type="project" value="TreeGrafter"/>
</dbReference>
<dbReference type="GO" id="GO:0009244">
    <property type="term" value="P:lipopolysaccharide core region biosynthetic process"/>
    <property type="evidence" value="ECO:0007669"/>
    <property type="project" value="TreeGrafter"/>
</dbReference>
<keyword evidence="1" id="KW-0328">Glycosyltransferase</keyword>
<evidence type="ECO:0000256" key="2">
    <source>
        <dbReference type="ARBA" id="ARBA00022679"/>
    </source>
</evidence>
<dbReference type="InterPro" id="IPR051199">
    <property type="entry name" value="LPS_LOS_Heptosyltrfase"/>
</dbReference>
<dbReference type="CDD" id="cd03789">
    <property type="entry name" value="GT9_LPS_heptosyltransferase"/>
    <property type="match status" value="1"/>
</dbReference>
<name>A0A3B1A5N2_9ZZZZ</name>
<dbReference type="Gene3D" id="3.40.50.2000">
    <property type="entry name" value="Glycogen Phosphorylase B"/>
    <property type="match status" value="2"/>
</dbReference>
<organism evidence="3">
    <name type="scientific">hydrothermal vent metagenome</name>
    <dbReference type="NCBI Taxonomy" id="652676"/>
    <lineage>
        <taxon>unclassified sequences</taxon>
        <taxon>metagenomes</taxon>
        <taxon>ecological metagenomes</taxon>
    </lineage>
</organism>
<dbReference type="AlphaFoldDB" id="A0A3B1A5N2"/>
<dbReference type="InterPro" id="IPR002201">
    <property type="entry name" value="Glyco_trans_9"/>
</dbReference>
<gene>
    <name evidence="3" type="ORF">MNBD_GAMMA23-1351</name>
</gene>
<dbReference type="PANTHER" id="PTHR30160">
    <property type="entry name" value="TETRAACYLDISACCHARIDE 4'-KINASE-RELATED"/>
    <property type="match status" value="1"/>
</dbReference>
<reference evidence="3" key="1">
    <citation type="submission" date="2018-06" db="EMBL/GenBank/DDBJ databases">
        <authorList>
            <person name="Zhirakovskaya E."/>
        </authorList>
    </citation>
    <scope>NUCLEOTIDE SEQUENCE</scope>
</reference>
<proteinExistence type="predicted"/>
<sequence length="346" mass="39545">MPLPFKHPPENICILRLSAIGDVCHTLPIIQTIQKHWPSTKLTWIIGKTEYPLVNEIQNINFIVFDKANGLKAYKDIRKQLKNTEFDALLHMQMSLRTSLISLLVNSKIKLGFDKQRAKDLQWLFSNTTIPYKEKQHVIDSFFGFTETLGITEHEYQWNIPVTRQTPLVDKTPYVVISPCSSMAYRNWTAEGYAAIADWLYDQHDMQVVLSGGHSVIEKEMADKITRQVKHPVLNLTAKTDLKQLLSLLKDAYCVISPDSGPAHIATAVNTPVIGLYACTNPERARPYLSKQWTVNRYPEAIQKKFHSGVEQVKWGKRVRDDWAMKLITVDDVTAKFNQLSKANPV</sequence>
<dbReference type="SUPFAM" id="SSF53756">
    <property type="entry name" value="UDP-Glycosyltransferase/glycogen phosphorylase"/>
    <property type="match status" value="1"/>
</dbReference>
<protein>
    <submittedName>
        <fullName evidence="3">ADP-heptose--lipooligosaccharide heptosyltransferase II</fullName>
    </submittedName>
</protein>
<evidence type="ECO:0000313" key="3">
    <source>
        <dbReference type="EMBL" id="VAW96860.1"/>
    </source>
</evidence>